<dbReference type="EMBL" id="CYSE01000004">
    <property type="protein sequence ID" value="CUH79876.1"/>
    <property type="molecule type" value="Genomic_DNA"/>
</dbReference>
<dbReference type="Proteomes" id="UP000054935">
    <property type="component" value="Unassembled WGS sequence"/>
</dbReference>
<evidence type="ECO:0008006" key="3">
    <source>
        <dbReference type="Google" id="ProtNLM"/>
    </source>
</evidence>
<dbReference type="RefSeq" id="WP_143595845.1">
    <property type="nucleotide sequence ID" value="NZ_CYSE01000004.1"/>
</dbReference>
<dbReference type="CDD" id="cd00198">
    <property type="entry name" value="vWFA"/>
    <property type="match status" value="1"/>
</dbReference>
<dbReference type="InterPro" id="IPR036465">
    <property type="entry name" value="vWFA_dom_sf"/>
</dbReference>
<dbReference type="OrthoDB" id="5621159at2"/>
<dbReference type="Gene3D" id="3.40.50.410">
    <property type="entry name" value="von Willebrand factor, type A domain"/>
    <property type="match status" value="1"/>
</dbReference>
<sequence length="505" mass="53731">MFKYVVGAMLSFWAFAVSLVLILSGDFAPRLGLNILASAAHRVHEDDLRAVASANRIELTFQYLEAPEMRAALDNEVFSDVVWPMTSLWLPPEMRAQGVAVLHMPVVLGVAPDIAEDLGWTQREDILWSEISDAAQSGAFTLSMGATGRTDDGALAVLGALAAGWGDVLTPEGLANPTAQASARHLLAQVDRSVGRADWVAGAQTQAVIGFEGDILSAGRPLHIVYPADGLAVADAPFALIPGRGAEQAQAYAVLRDHLTSGALDARGYRTKPAMDAEIFTKNGARPKLPVDAIALPDPQVARDALTLAETELRKPALTVYLADMSKSVTPEAFEDQKEALKRMFEPAILRKHGMDVNARDVNIVIPYAENIDQPISAEGNRAINLDFAQDQISKAVQSDSVSRDAYYALYEAFEAMGHHASGATLSGFDPRIVVLTGGETLDNTKEALYAHMAQTPYASAVTIDVVAIEGEVPAALTTLAVSTGGTAHAAGLLRDRVMAARAGN</sequence>
<accession>A0A0P1GEK1</accession>
<reference evidence="1 2" key="1">
    <citation type="submission" date="2015-09" db="EMBL/GenBank/DDBJ databases">
        <authorList>
            <consortium name="Swine Surveillance"/>
        </authorList>
    </citation>
    <scope>NUCLEOTIDE SEQUENCE [LARGE SCALE GENOMIC DNA]</scope>
    <source>
        <strain evidence="1 2">CECT 7648</strain>
    </source>
</reference>
<dbReference type="STRING" id="441103.TRN7648_02691"/>
<protein>
    <recommendedName>
        <fullName evidence="3">VWFA domain-containing protein</fullName>
    </recommendedName>
</protein>
<name>A0A0P1GEK1_9RHOB</name>
<evidence type="ECO:0000313" key="2">
    <source>
        <dbReference type="Proteomes" id="UP000054935"/>
    </source>
</evidence>
<dbReference type="SUPFAM" id="SSF53300">
    <property type="entry name" value="vWA-like"/>
    <property type="match status" value="1"/>
</dbReference>
<proteinExistence type="predicted"/>
<evidence type="ECO:0000313" key="1">
    <source>
        <dbReference type="EMBL" id="CUH79876.1"/>
    </source>
</evidence>
<organism evidence="1 2">
    <name type="scientific">Tropicibacter naphthalenivorans</name>
    <dbReference type="NCBI Taxonomy" id="441103"/>
    <lineage>
        <taxon>Bacteria</taxon>
        <taxon>Pseudomonadati</taxon>
        <taxon>Pseudomonadota</taxon>
        <taxon>Alphaproteobacteria</taxon>
        <taxon>Rhodobacterales</taxon>
        <taxon>Roseobacteraceae</taxon>
        <taxon>Tropicibacter</taxon>
    </lineage>
</organism>
<gene>
    <name evidence="1" type="ORF">TRN7648_02691</name>
</gene>
<keyword evidence="2" id="KW-1185">Reference proteome</keyword>
<dbReference type="AlphaFoldDB" id="A0A0P1GEK1"/>